<name>A0AAN7SFH4_9COLE</name>
<proteinExistence type="predicted"/>
<reference evidence="2" key="1">
    <citation type="submission" date="2023-01" db="EMBL/GenBank/DDBJ databases">
        <title>Key to firefly adult light organ development and bioluminescence: homeobox transcription factors regulate luciferase expression and transportation to peroxisome.</title>
        <authorList>
            <person name="Fu X."/>
        </authorList>
    </citation>
    <scope>NUCLEOTIDE SEQUENCE [LARGE SCALE GENOMIC DNA]</scope>
</reference>
<dbReference type="EMBL" id="JARPUR010000004">
    <property type="protein sequence ID" value="KAK4876584.1"/>
    <property type="molecule type" value="Genomic_DNA"/>
</dbReference>
<organism evidence="1 2">
    <name type="scientific">Aquatica leii</name>
    <dbReference type="NCBI Taxonomy" id="1421715"/>
    <lineage>
        <taxon>Eukaryota</taxon>
        <taxon>Metazoa</taxon>
        <taxon>Ecdysozoa</taxon>
        <taxon>Arthropoda</taxon>
        <taxon>Hexapoda</taxon>
        <taxon>Insecta</taxon>
        <taxon>Pterygota</taxon>
        <taxon>Neoptera</taxon>
        <taxon>Endopterygota</taxon>
        <taxon>Coleoptera</taxon>
        <taxon>Polyphaga</taxon>
        <taxon>Elateriformia</taxon>
        <taxon>Elateroidea</taxon>
        <taxon>Lampyridae</taxon>
        <taxon>Luciolinae</taxon>
        <taxon>Aquatica</taxon>
    </lineage>
</organism>
<sequence length="73" mass="8350">MLPSENCDECWYSRDLIGFLIENCGANEILYSSDSPRSQTHKVVLNAGSEERAEITEDATLRQIRKKRYPGED</sequence>
<dbReference type="AlphaFoldDB" id="A0AAN7SFH4"/>
<accession>A0AAN7SFH4</accession>
<keyword evidence="2" id="KW-1185">Reference proteome</keyword>
<comment type="caution">
    <text evidence="1">The sequence shown here is derived from an EMBL/GenBank/DDBJ whole genome shotgun (WGS) entry which is preliminary data.</text>
</comment>
<evidence type="ECO:0000313" key="1">
    <source>
        <dbReference type="EMBL" id="KAK4876584.1"/>
    </source>
</evidence>
<protein>
    <submittedName>
        <fullName evidence="1">Uncharacterized protein</fullName>
    </submittedName>
</protein>
<evidence type="ECO:0000313" key="2">
    <source>
        <dbReference type="Proteomes" id="UP001353858"/>
    </source>
</evidence>
<gene>
    <name evidence="1" type="ORF">RN001_009090</name>
</gene>
<dbReference type="Proteomes" id="UP001353858">
    <property type="component" value="Unassembled WGS sequence"/>
</dbReference>